<protein>
    <submittedName>
        <fullName evidence="2">Nitrate reductase accessory protein</fullName>
    </submittedName>
</protein>
<proteinExistence type="predicted"/>
<accession>A0A6G5QLH1</accession>
<dbReference type="EMBL" id="CP012543">
    <property type="protein sequence ID" value="QCD46326.1"/>
    <property type="molecule type" value="Genomic_DNA"/>
</dbReference>
<organism evidence="2 3">
    <name type="scientific">Campylobacter rectus</name>
    <name type="common">Wolinella recta</name>
    <dbReference type="NCBI Taxonomy" id="203"/>
    <lineage>
        <taxon>Bacteria</taxon>
        <taxon>Pseudomonadati</taxon>
        <taxon>Campylobacterota</taxon>
        <taxon>Epsilonproteobacteria</taxon>
        <taxon>Campylobacterales</taxon>
        <taxon>Campylobacteraceae</taxon>
        <taxon>Campylobacter</taxon>
    </lineage>
</organism>
<dbReference type="InterPro" id="IPR015943">
    <property type="entry name" value="WD40/YVTN_repeat-like_dom_sf"/>
</dbReference>
<name>A0A6G5QLH1_CAMRE</name>
<evidence type="ECO:0000313" key="2">
    <source>
        <dbReference type="EMBL" id="QCD46326.1"/>
    </source>
</evidence>
<evidence type="ECO:0000313" key="3">
    <source>
        <dbReference type="Proteomes" id="UP000502377"/>
    </source>
</evidence>
<evidence type="ECO:0000256" key="1">
    <source>
        <dbReference type="SAM" id="SignalP"/>
    </source>
</evidence>
<dbReference type="Gene3D" id="2.130.10.10">
    <property type="entry name" value="YVTN repeat-like/Quinoprotein amine dehydrogenase"/>
    <property type="match status" value="1"/>
</dbReference>
<feature type="signal peptide" evidence="1">
    <location>
        <begin position="1"/>
        <end position="23"/>
    </location>
</feature>
<gene>
    <name evidence="2" type="primary">napL</name>
    <name evidence="2" type="ORF">CRECT_0638</name>
</gene>
<dbReference type="AlphaFoldDB" id="A0A6G5QLH1"/>
<dbReference type="SUPFAM" id="SSF50978">
    <property type="entry name" value="WD40 repeat-like"/>
    <property type="match status" value="1"/>
</dbReference>
<dbReference type="Proteomes" id="UP000502377">
    <property type="component" value="Chromosome"/>
</dbReference>
<sequence length="324" mass="36883">MRKVILFLAAVFCLNFAALNLAAAPLEISQPDRVIKAGANVISSNLIDEILYLGTDGGELDIYDIKADKFLEPIKFRTVKTHFSDAEPTKIFSIDRLGDTLLVLTEMDYNERYLYVFKKEGTLWSEISNMRLANKSAKKAFFIDEKTAVVSDFGNEIYFIDLESKKAVFKHKFSIALYVDFEINKTRDKIAIGAESGVIYIYNLKTRQTEQTLNFFKDNMYDIDYKNDVVAVGSIDKQAGVYDGRMNYFKSDFIVYAVGLSEDAKTFSFMNGEQSDILVYDVSSKEKLATVKTGQQILNEIYLSNEGRLISVAYEKEVKFWSVK</sequence>
<feature type="chain" id="PRO_5026075991" evidence="1">
    <location>
        <begin position="24"/>
        <end position="324"/>
    </location>
</feature>
<reference evidence="2 3" key="1">
    <citation type="submission" date="2016-07" db="EMBL/GenBank/DDBJ databases">
        <title>Comparative genomics of the Campylobacter concisus group.</title>
        <authorList>
            <person name="Miller W.G."/>
            <person name="Yee E."/>
            <person name="Chapman M.H."/>
            <person name="Huynh S."/>
            <person name="Bono J.L."/>
            <person name="On S.L.W."/>
            <person name="StLeger J."/>
            <person name="Foster G."/>
            <person name="Parker C.T."/>
        </authorList>
    </citation>
    <scope>NUCLEOTIDE SEQUENCE [LARGE SCALE GENOMIC DNA]</scope>
    <source>
        <strain evidence="2 3">ATCC 33238</strain>
    </source>
</reference>
<keyword evidence="1" id="KW-0732">Signal</keyword>
<dbReference type="KEGG" id="crx:CRECT_0638"/>
<dbReference type="InterPro" id="IPR036322">
    <property type="entry name" value="WD40_repeat_dom_sf"/>
</dbReference>
<dbReference type="RefSeq" id="WP_002944330.1">
    <property type="nucleotide sequence ID" value="NZ_CP012543.1"/>
</dbReference>